<keyword evidence="2" id="KW-1185">Reference proteome</keyword>
<dbReference type="AlphaFoldDB" id="A0A495QT48"/>
<dbReference type="OrthoDB" id="4334520at2"/>
<evidence type="ECO:0000313" key="2">
    <source>
        <dbReference type="Proteomes" id="UP000274601"/>
    </source>
</evidence>
<comment type="caution">
    <text evidence="1">The sequence shown here is derived from an EMBL/GenBank/DDBJ whole genome shotgun (WGS) entry which is preliminary data.</text>
</comment>
<accession>A0A495QT48</accession>
<gene>
    <name evidence="1" type="ORF">BZB76_2046</name>
</gene>
<sequence>MDDWAVAQARVALLNERRLTTTERIRAYRVLAEVEPTTYLPRLAEELGRLTYEKDLQGKPEASIALAEEAVEAARRIPETHPERPAALMGALDTCQWHLYESGRHQDAFALRAEMASISRSEPSAGETGLGRWALGLAENGRYEEAAAAYAELDRLYPTKEPSYGAAAWRVVAWAAASEAAGDVEGALAKFADLVELERVNVAADAGPLTCLVYALVHHARLLAADGRLDGAVTVLEEAEPVCAELAATGERRSWSGYQTSFWAVLLAASARADERFPPAEPRPHLGAPVHTWAPHVRGWMSEEECAALRDEIEVLRPGADAAPEEHLGELVTLHRRLTVRCAVRDEFRPCRFPEPSRPLFDEGIALARRLRPRDDGIALVRALLDRSGLLLAGNEYDEGHRDFLEALSLLRSLATA</sequence>
<proteinExistence type="predicted"/>
<reference evidence="1 2" key="1">
    <citation type="submission" date="2018-10" db="EMBL/GenBank/DDBJ databases">
        <title>Genomic Encyclopedia of Archaeal and Bacterial Type Strains, Phase II (KMG-II): from individual species to whole genera.</title>
        <authorList>
            <person name="Goeker M."/>
        </authorList>
    </citation>
    <scope>NUCLEOTIDE SEQUENCE [LARGE SCALE GENOMIC DNA]</scope>
    <source>
        <strain evidence="1 2">DSM 43383</strain>
    </source>
</reference>
<dbReference type="Proteomes" id="UP000274601">
    <property type="component" value="Unassembled WGS sequence"/>
</dbReference>
<dbReference type="InterPro" id="IPR011990">
    <property type="entry name" value="TPR-like_helical_dom_sf"/>
</dbReference>
<dbReference type="EMBL" id="RBWU01000002">
    <property type="protein sequence ID" value="RKS76689.1"/>
    <property type="molecule type" value="Genomic_DNA"/>
</dbReference>
<protein>
    <recommendedName>
        <fullName evidence="3">Tetratricopeptide repeat protein</fullName>
    </recommendedName>
</protein>
<evidence type="ECO:0008006" key="3">
    <source>
        <dbReference type="Google" id="ProtNLM"/>
    </source>
</evidence>
<dbReference type="SUPFAM" id="SSF48452">
    <property type="entry name" value="TPR-like"/>
    <property type="match status" value="1"/>
</dbReference>
<dbReference type="Gene3D" id="1.25.40.10">
    <property type="entry name" value="Tetratricopeptide repeat domain"/>
    <property type="match status" value="1"/>
</dbReference>
<evidence type="ECO:0000313" key="1">
    <source>
        <dbReference type="EMBL" id="RKS76689.1"/>
    </source>
</evidence>
<organism evidence="1 2">
    <name type="scientific">Actinomadura pelletieri DSM 43383</name>
    <dbReference type="NCBI Taxonomy" id="1120940"/>
    <lineage>
        <taxon>Bacteria</taxon>
        <taxon>Bacillati</taxon>
        <taxon>Actinomycetota</taxon>
        <taxon>Actinomycetes</taxon>
        <taxon>Streptosporangiales</taxon>
        <taxon>Thermomonosporaceae</taxon>
        <taxon>Actinomadura</taxon>
    </lineage>
</organism>
<dbReference type="RefSeq" id="WP_147449395.1">
    <property type="nucleotide sequence ID" value="NZ_RBWU01000002.1"/>
</dbReference>
<name>A0A495QT48_9ACTN</name>